<protein>
    <submittedName>
        <fullName evidence="1">Uncharacterized protein</fullName>
    </submittedName>
</protein>
<reference evidence="2" key="1">
    <citation type="journal article" date="2019" name="Int. J. Syst. Evol. Microbiol.">
        <title>The Global Catalogue of Microorganisms (GCM) 10K type strain sequencing project: providing services to taxonomists for standard genome sequencing and annotation.</title>
        <authorList>
            <consortium name="The Broad Institute Genomics Platform"/>
            <consortium name="The Broad Institute Genome Sequencing Center for Infectious Disease"/>
            <person name="Wu L."/>
            <person name="Ma J."/>
        </authorList>
    </citation>
    <scope>NUCLEOTIDE SEQUENCE [LARGE SCALE GENOMIC DNA]</scope>
    <source>
        <strain evidence="2">YJ-61-S</strain>
    </source>
</reference>
<evidence type="ECO:0000313" key="1">
    <source>
        <dbReference type="EMBL" id="MFC4634970.1"/>
    </source>
</evidence>
<proteinExistence type="predicted"/>
<accession>A0ABV9I129</accession>
<dbReference type="RefSeq" id="WP_379979738.1">
    <property type="nucleotide sequence ID" value="NZ_JBHSFV010000008.1"/>
</dbReference>
<sequence length="59" mass="6384">MENRKLKNLGLNLEKVTISRLKQTSVKGGADEGTTDLVNVRPTQAGESCICTWHNALSG</sequence>
<keyword evidence="2" id="KW-1185">Reference proteome</keyword>
<name>A0ABV9I129_9FLAO</name>
<gene>
    <name evidence="1" type="ORF">ACFO3O_13700</name>
</gene>
<organism evidence="1 2">
    <name type="scientific">Dokdonia ponticola</name>
    <dbReference type="NCBI Taxonomy" id="2041041"/>
    <lineage>
        <taxon>Bacteria</taxon>
        <taxon>Pseudomonadati</taxon>
        <taxon>Bacteroidota</taxon>
        <taxon>Flavobacteriia</taxon>
        <taxon>Flavobacteriales</taxon>
        <taxon>Flavobacteriaceae</taxon>
        <taxon>Dokdonia</taxon>
    </lineage>
</organism>
<dbReference type="Proteomes" id="UP001596043">
    <property type="component" value="Unassembled WGS sequence"/>
</dbReference>
<evidence type="ECO:0000313" key="2">
    <source>
        <dbReference type="Proteomes" id="UP001596043"/>
    </source>
</evidence>
<comment type="caution">
    <text evidence="1">The sequence shown here is derived from an EMBL/GenBank/DDBJ whole genome shotgun (WGS) entry which is preliminary data.</text>
</comment>
<dbReference type="EMBL" id="JBHSFV010000008">
    <property type="protein sequence ID" value="MFC4634970.1"/>
    <property type="molecule type" value="Genomic_DNA"/>
</dbReference>